<dbReference type="PANTHER" id="PTHR45589:SF1">
    <property type="entry name" value="WD REPEAT DOMAIN 62, ISOFORM G"/>
    <property type="match status" value="1"/>
</dbReference>
<dbReference type="GeneID" id="66113930"/>
<evidence type="ECO:0000313" key="2">
    <source>
        <dbReference type="EMBL" id="KAG7193489.1"/>
    </source>
</evidence>
<dbReference type="Proteomes" id="UP000790833">
    <property type="component" value="Unassembled WGS sequence"/>
</dbReference>
<sequence>MTWNLSIDKIIGTSTTSAAQWTVQGNHIAYTVSNGIVVATIDDESLLHKVTQQRFFCANNSLKPSPPVLGSDCILEPEEVCKDSFGYPKGGDPIIIHNREEDDFSGGSFDPNTPTPMGMGGTLATTSPSKFKKSRNISSLALSPNGRLLAVGESGHQPRILIYSLAPELDLTPIMQVFEHSFGIQHLQFSPDLKLLVSLGVVSDGFINVWKIGSSFISLLSLNKCTSLVNQIVWKNPLSFVTLGLRFIKIWHVEGNKVLKGRNVILGPLVNSNFVSGQAIDIEEIAVITSENQLVLLNTADTNLKYIDYNLKDPVSITGDSSSIWILSKDGTINHTPIDLLQISDEIPKPGLIKQSSSPLKMDSMKAHPDTIQEIINIVDLNNDYLVYLTGSKGIKLFNKNDKTVSNLTIPVIPNLAGLDQIEGGLKIMALAVSGEVKLINIENDDLQITDVFCFSQFIGNPSGIAFISDNELALGDKEGNLCFFKSISGSEYSLSQQFKAHSSAINEIVHLNVDGTSVIVSIGRDRMIQAFSKITDEWDLLQTLNLHNGNLTHLEVDRKYSRIYVGSLDRSLSVHSIVKNLEGEITVKLDKVISLRTAPIAVKLTDQDVIVSTNDRTLQIYNNKTCEYKRTLKLFNEKDSLLIEEMLVLDQQIIVSSSDRSVRVFNYSLGRPILTLWGQLDLRLFKGGEKSILGLNSEGCMIRYTFETQAIDEPIVATKVTRKIVPPVRKLTNSSISSSSDISNGSINLLPAESSSKKATPNSSPRLTGATIKRLEARGISPSSLVGSSSVGLGSTSRPSSRSSSPMKPSLNSQLSSASLKSPIKDKPILRSPGKSSIISLSPVFGDSRRMSSPSRTPISTSTIEVKSSSSIRTSRQATSSPCRPGSRGICINKPQIPVSRYLEVLDKIIESLGRGEIGDEDIPLFTLKIDHIKTIIDIYDTDGSDVEANNGKTAIKDSTQLLEDYSEKLMLMVKRKLDDLSFGPD</sequence>
<dbReference type="InterPro" id="IPR001680">
    <property type="entry name" value="WD40_rpt"/>
</dbReference>
<dbReference type="InterPro" id="IPR036322">
    <property type="entry name" value="WD40_repeat_dom_sf"/>
</dbReference>
<evidence type="ECO:0000313" key="3">
    <source>
        <dbReference type="Proteomes" id="UP000790833"/>
    </source>
</evidence>
<feature type="region of interest" description="Disordered" evidence="1">
    <location>
        <begin position="783"/>
        <end position="890"/>
    </location>
</feature>
<dbReference type="AlphaFoldDB" id="A0A9P7V947"/>
<proteinExistence type="predicted"/>
<dbReference type="EMBL" id="JAHMUF010000011">
    <property type="protein sequence ID" value="KAG7193489.1"/>
    <property type="molecule type" value="Genomic_DNA"/>
</dbReference>
<name>A0A9P7V947_9ASCO</name>
<dbReference type="OrthoDB" id="6252103at2759"/>
<dbReference type="PANTHER" id="PTHR45589">
    <property type="entry name" value="WD REPEAT DOMAIN 62, ISOFORM G"/>
    <property type="match status" value="1"/>
</dbReference>
<feature type="compositionally biased region" description="Low complexity" evidence="1">
    <location>
        <begin position="783"/>
        <end position="814"/>
    </location>
</feature>
<feature type="compositionally biased region" description="Polar residues" evidence="1">
    <location>
        <begin position="874"/>
        <end position="883"/>
    </location>
</feature>
<evidence type="ECO:0000256" key="1">
    <source>
        <dbReference type="SAM" id="MobiDB-lite"/>
    </source>
</evidence>
<dbReference type="SMART" id="SM00320">
    <property type="entry name" value="WD40"/>
    <property type="match status" value="6"/>
</dbReference>
<gene>
    <name evidence="2" type="ORF">KQ657_000556</name>
</gene>
<evidence type="ECO:0008006" key="4">
    <source>
        <dbReference type="Google" id="ProtNLM"/>
    </source>
</evidence>
<dbReference type="SUPFAM" id="SSF50978">
    <property type="entry name" value="WD40 repeat-like"/>
    <property type="match status" value="2"/>
</dbReference>
<dbReference type="InterPro" id="IPR052779">
    <property type="entry name" value="WDR62"/>
</dbReference>
<keyword evidence="3" id="KW-1185">Reference proteome</keyword>
<reference evidence="2" key="1">
    <citation type="submission" date="2021-03" db="EMBL/GenBank/DDBJ databases">
        <authorList>
            <person name="Palmer J.M."/>
        </authorList>
    </citation>
    <scope>NUCLEOTIDE SEQUENCE</scope>
    <source>
        <strain evidence="2">ARV_011</strain>
    </source>
</reference>
<dbReference type="InterPro" id="IPR015943">
    <property type="entry name" value="WD40/YVTN_repeat-like_dom_sf"/>
</dbReference>
<organism evidence="2 3">
    <name type="scientific">Scheffersomyces spartinae</name>
    <dbReference type="NCBI Taxonomy" id="45513"/>
    <lineage>
        <taxon>Eukaryota</taxon>
        <taxon>Fungi</taxon>
        <taxon>Dikarya</taxon>
        <taxon>Ascomycota</taxon>
        <taxon>Saccharomycotina</taxon>
        <taxon>Pichiomycetes</taxon>
        <taxon>Debaryomycetaceae</taxon>
        <taxon>Scheffersomyces</taxon>
    </lineage>
</organism>
<dbReference type="RefSeq" id="XP_043049037.1">
    <property type="nucleotide sequence ID" value="XM_043191394.1"/>
</dbReference>
<feature type="compositionally biased region" description="Low complexity" evidence="1">
    <location>
        <begin position="852"/>
        <end position="873"/>
    </location>
</feature>
<dbReference type="Gene3D" id="2.130.10.10">
    <property type="entry name" value="YVTN repeat-like/Quinoprotein amine dehydrogenase"/>
    <property type="match status" value="2"/>
</dbReference>
<dbReference type="Pfam" id="PF00400">
    <property type="entry name" value="WD40"/>
    <property type="match status" value="1"/>
</dbReference>
<comment type="caution">
    <text evidence="2">The sequence shown here is derived from an EMBL/GenBank/DDBJ whole genome shotgun (WGS) entry which is preliminary data.</text>
</comment>
<accession>A0A9P7V947</accession>
<protein>
    <recommendedName>
        <fullName evidence="4">WD40 repeat-like protein</fullName>
    </recommendedName>
</protein>